<keyword evidence="6" id="KW-0479">Metal-binding</keyword>
<name>A0A8H5B5B6_9AGAR</name>
<dbReference type="Pfam" id="PF00067">
    <property type="entry name" value="p450"/>
    <property type="match status" value="1"/>
</dbReference>
<evidence type="ECO:0000256" key="7">
    <source>
        <dbReference type="ARBA" id="ARBA00022989"/>
    </source>
</evidence>
<keyword evidence="10" id="KW-0503">Monooxygenase</keyword>
<comment type="caution">
    <text evidence="13">The sequence shown here is derived from an EMBL/GenBank/DDBJ whole genome shotgun (WGS) entry which is preliminary data.</text>
</comment>
<comment type="cofactor">
    <cofactor evidence="1">
        <name>heme</name>
        <dbReference type="ChEBI" id="CHEBI:30413"/>
    </cofactor>
</comment>
<dbReference type="GO" id="GO:0004497">
    <property type="term" value="F:monooxygenase activity"/>
    <property type="evidence" value="ECO:0007669"/>
    <property type="project" value="UniProtKB-KW"/>
</dbReference>
<gene>
    <name evidence="13" type="ORF">D9758_017993</name>
</gene>
<proteinExistence type="inferred from homology"/>
<evidence type="ECO:0008006" key="15">
    <source>
        <dbReference type="Google" id="ProtNLM"/>
    </source>
</evidence>
<sequence>MADALPFILILSITLLIYYFSRRSALPKPPGPRGWPILGNIFENPVSHKQRKYKEWGDKYGPIVRYSLFTDEIIVLNTRETATELLEKRSASSQDRPRQIMCGELMNWNKAMGLSRAGYQHRTYRKLVGGVLSPTAVRNLFPVEERAARLFVHDLLRQCSAGFDGEKRRPDQALAVAQTKRWQECCRNHFGADFAPEGRTGQGLTLEEV</sequence>
<evidence type="ECO:0000256" key="4">
    <source>
        <dbReference type="ARBA" id="ARBA00022617"/>
    </source>
</evidence>
<dbReference type="InterPro" id="IPR036396">
    <property type="entry name" value="Cyt_P450_sf"/>
</dbReference>
<feature type="transmembrane region" description="Helical" evidence="12">
    <location>
        <begin position="6"/>
        <end position="21"/>
    </location>
</feature>
<keyword evidence="8" id="KW-0560">Oxidoreductase</keyword>
<evidence type="ECO:0000313" key="13">
    <source>
        <dbReference type="EMBL" id="KAF5316845.1"/>
    </source>
</evidence>
<dbReference type="SUPFAM" id="SSF48264">
    <property type="entry name" value="Cytochrome P450"/>
    <property type="match status" value="1"/>
</dbReference>
<evidence type="ECO:0000256" key="12">
    <source>
        <dbReference type="SAM" id="Phobius"/>
    </source>
</evidence>
<evidence type="ECO:0000256" key="9">
    <source>
        <dbReference type="ARBA" id="ARBA00023004"/>
    </source>
</evidence>
<dbReference type="AlphaFoldDB" id="A0A8H5B5B6"/>
<dbReference type="GO" id="GO:0016020">
    <property type="term" value="C:membrane"/>
    <property type="evidence" value="ECO:0007669"/>
    <property type="project" value="UniProtKB-SubCell"/>
</dbReference>
<evidence type="ECO:0000256" key="2">
    <source>
        <dbReference type="ARBA" id="ARBA00004167"/>
    </source>
</evidence>
<evidence type="ECO:0000256" key="11">
    <source>
        <dbReference type="ARBA" id="ARBA00023136"/>
    </source>
</evidence>
<evidence type="ECO:0000256" key="1">
    <source>
        <dbReference type="ARBA" id="ARBA00001971"/>
    </source>
</evidence>
<keyword evidence="4" id="KW-0349">Heme</keyword>
<keyword evidence="14" id="KW-1185">Reference proteome</keyword>
<evidence type="ECO:0000313" key="14">
    <source>
        <dbReference type="Proteomes" id="UP000559256"/>
    </source>
</evidence>
<comment type="subcellular location">
    <subcellularLocation>
        <location evidence="2">Membrane</location>
        <topology evidence="2">Single-pass membrane protein</topology>
    </subcellularLocation>
</comment>
<evidence type="ECO:0000256" key="8">
    <source>
        <dbReference type="ARBA" id="ARBA00023002"/>
    </source>
</evidence>
<reference evidence="13 14" key="1">
    <citation type="journal article" date="2020" name="ISME J.">
        <title>Uncovering the hidden diversity of litter-decomposition mechanisms in mushroom-forming fungi.</title>
        <authorList>
            <person name="Floudas D."/>
            <person name="Bentzer J."/>
            <person name="Ahren D."/>
            <person name="Johansson T."/>
            <person name="Persson P."/>
            <person name="Tunlid A."/>
        </authorList>
    </citation>
    <scope>NUCLEOTIDE SEQUENCE [LARGE SCALE GENOMIC DNA]</scope>
    <source>
        <strain evidence="13 14">CBS 291.85</strain>
    </source>
</reference>
<keyword evidence="7 12" id="KW-1133">Transmembrane helix</keyword>
<dbReference type="PANTHER" id="PTHR46300:SF2">
    <property type="entry name" value="CYTOCHROME P450 MONOOXYGENASE ALNH-RELATED"/>
    <property type="match status" value="1"/>
</dbReference>
<dbReference type="Gene3D" id="1.10.630.10">
    <property type="entry name" value="Cytochrome P450"/>
    <property type="match status" value="1"/>
</dbReference>
<dbReference type="GO" id="GO:0020037">
    <property type="term" value="F:heme binding"/>
    <property type="evidence" value="ECO:0007669"/>
    <property type="project" value="InterPro"/>
</dbReference>
<dbReference type="Proteomes" id="UP000559256">
    <property type="component" value="Unassembled WGS sequence"/>
</dbReference>
<evidence type="ECO:0000256" key="5">
    <source>
        <dbReference type="ARBA" id="ARBA00022692"/>
    </source>
</evidence>
<accession>A0A8H5B5B6</accession>
<dbReference type="GO" id="GO:0005506">
    <property type="term" value="F:iron ion binding"/>
    <property type="evidence" value="ECO:0007669"/>
    <property type="project" value="InterPro"/>
</dbReference>
<dbReference type="PANTHER" id="PTHR46300">
    <property type="entry name" value="P450, PUTATIVE (EUROFUNG)-RELATED-RELATED"/>
    <property type="match status" value="1"/>
</dbReference>
<dbReference type="InterPro" id="IPR050364">
    <property type="entry name" value="Cytochrome_P450_fung"/>
</dbReference>
<dbReference type="GO" id="GO:0016705">
    <property type="term" value="F:oxidoreductase activity, acting on paired donors, with incorporation or reduction of molecular oxygen"/>
    <property type="evidence" value="ECO:0007669"/>
    <property type="project" value="InterPro"/>
</dbReference>
<comment type="similarity">
    <text evidence="3">Belongs to the cytochrome P450 family.</text>
</comment>
<evidence type="ECO:0000256" key="3">
    <source>
        <dbReference type="ARBA" id="ARBA00010617"/>
    </source>
</evidence>
<organism evidence="13 14">
    <name type="scientific">Tetrapyrgos nigripes</name>
    <dbReference type="NCBI Taxonomy" id="182062"/>
    <lineage>
        <taxon>Eukaryota</taxon>
        <taxon>Fungi</taxon>
        <taxon>Dikarya</taxon>
        <taxon>Basidiomycota</taxon>
        <taxon>Agaricomycotina</taxon>
        <taxon>Agaricomycetes</taxon>
        <taxon>Agaricomycetidae</taxon>
        <taxon>Agaricales</taxon>
        <taxon>Marasmiineae</taxon>
        <taxon>Marasmiaceae</taxon>
        <taxon>Tetrapyrgos</taxon>
    </lineage>
</organism>
<dbReference type="EMBL" id="JAACJM010000487">
    <property type="protein sequence ID" value="KAF5316845.1"/>
    <property type="molecule type" value="Genomic_DNA"/>
</dbReference>
<keyword evidence="9" id="KW-0408">Iron</keyword>
<evidence type="ECO:0000256" key="10">
    <source>
        <dbReference type="ARBA" id="ARBA00023033"/>
    </source>
</evidence>
<dbReference type="OrthoDB" id="1055148at2759"/>
<protein>
    <recommendedName>
        <fullName evidence="15">Cytochrome P450</fullName>
    </recommendedName>
</protein>
<keyword evidence="5 12" id="KW-0812">Transmembrane</keyword>
<keyword evidence="11 12" id="KW-0472">Membrane</keyword>
<evidence type="ECO:0000256" key="6">
    <source>
        <dbReference type="ARBA" id="ARBA00022723"/>
    </source>
</evidence>
<dbReference type="InterPro" id="IPR001128">
    <property type="entry name" value="Cyt_P450"/>
</dbReference>